<dbReference type="Gene3D" id="3.40.630.10">
    <property type="entry name" value="Zn peptidases"/>
    <property type="match status" value="2"/>
</dbReference>
<keyword evidence="6" id="KW-0028">Amino-acid biosynthesis</keyword>
<keyword evidence="12" id="KW-0170">Cobalt</keyword>
<dbReference type="EC" id="3.5.1.18" evidence="4 14"/>
<dbReference type="NCBIfam" id="NF009557">
    <property type="entry name" value="PRK13009.1"/>
    <property type="match status" value="1"/>
</dbReference>
<reference evidence="16 17" key="1">
    <citation type="submission" date="2019-04" db="EMBL/GenBank/DDBJ databases">
        <title>Salinimonas iocasae sp. nov., a halophilic bacterium isolated from the outer tube casing of tubeworms in Okinawa Trough.</title>
        <authorList>
            <person name="Zhang H."/>
            <person name="Wang H."/>
            <person name="Li C."/>
        </authorList>
    </citation>
    <scope>NUCLEOTIDE SEQUENCE [LARGE SCALE GENOMIC DNA]</scope>
    <source>
        <strain evidence="16 17">KX18D6</strain>
    </source>
</reference>
<protein>
    <recommendedName>
        <fullName evidence="5 14">Succinyl-diaminopimelate desuccinylase</fullName>
        <ecNumber evidence="4 14">3.5.1.18</ecNumber>
    </recommendedName>
</protein>
<dbReference type="InterPro" id="IPR005941">
    <property type="entry name" value="DapE_proteobac"/>
</dbReference>
<dbReference type="InterPro" id="IPR050072">
    <property type="entry name" value="Peptidase_M20A"/>
</dbReference>
<dbReference type="AlphaFoldDB" id="A0A5B7YCL0"/>
<comment type="pathway">
    <text evidence="1">Amino-acid biosynthesis; L-lysine biosynthesis via DAP pathway; LL-2,6-diaminopimelate from (S)-tetrahydrodipicolinate (succinylase route): step 3/3.</text>
</comment>
<dbReference type="NCBIfam" id="TIGR01246">
    <property type="entry name" value="dapE_proteo"/>
    <property type="match status" value="1"/>
</dbReference>
<evidence type="ECO:0000256" key="13">
    <source>
        <dbReference type="ARBA" id="ARBA00051301"/>
    </source>
</evidence>
<dbReference type="EMBL" id="CP039852">
    <property type="protein sequence ID" value="QCZ93003.1"/>
    <property type="molecule type" value="Genomic_DNA"/>
</dbReference>
<dbReference type="PANTHER" id="PTHR43808">
    <property type="entry name" value="ACETYLORNITHINE DEACETYLASE"/>
    <property type="match status" value="1"/>
</dbReference>
<evidence type="ECO:0000256" key="12">
    <source>
        <dbReference type="ARBA" id="ARBA00023285"/>
    </source>
</evidence>
<comment type="catalytic activity">
    <reaction evidence="13">
        <text>N-succinyl-(2S,6S)-2,6-diaminopimelate + H2O = (2S,6S)-2,6-diaminopimelate + succinate</text>
        <dbReference type="Rhea" id="RHEA:22608"/>
        <dbReference type="ChEBI" id="CHEBI:15377"/>
        <dbReference type="ChEBI" id="CHEBI:30031"/>
        <dbReference type="ChEBI" id="CHEBI:57609"/>
        <dbReference type="ChEBI" id="CHEBI:58087"/>
        <dbReference type="EC" id="3.5.1.18"/>
    </reaction>
</comment>
<evidence type="ECO:0000313" key="16">
    <source>
        <dbReference type="EMBL" id="QCZ93003.1"/>
    </source>
</evidence>
<evidence type="ECO:0000313" key="17">
    <source>
        <dbReference type="Proteomes" id="UP000304912"/>
    </source>
</evidence>
<evidence type="ECO:0000259" key="15">
    <source>
        <dbReference type="Pfam" id="PF07687"/>
    </source>
</evidence>
<evidence type="ECO:0000256" key="6">
    <source>
        <dbReference type="ARBA" id="ARBA00022605"/>
    </source>
</evidence>
<comment type="similarity">
    <text evidence="2">Belongs to the peptidase M20A family. DapE subfamily.</text>
</comment>
<keyword evidence="8 16" id="KW-0378">Hydrolase</keyword>
<accession>A0A5B7YCL0</accession>
<dbReference type="GO" id="GO:0008777">
    <property type="term" value="F:acetylornithine deacetylase activity"/>
    <property type="evidence" value="ECO:0007669"/>
    <property type="project" value="TreeGrafter"/>
</dbReference>
<evidence type="ECO:0000256" key="14">
    <source>
        <dbReference type="NCBIfam" id="TIGR01246"/>
    </source>
</evidence>
<dbReference type="GO" id="GO:0046872">
    <property type="term" value="F:metal ion binding"/>
    <property type="evidence" value="ECO:0007669"/>
    <property type="project" value="UniProtKB-KW"/>
</dbReference>
<evidence type="ECO:0000256" key="1">
    <source>
        <dbReference type="ARBA" id="ARBA00005130"/>
    </source>
</evidence>
<feature type="domain" description="Peptidase M20 dimerisation" evidence="15">
    <location>
        <begin position="185"/>
        <end position="291"/>
    </location>
</feature>
<sequence length="386" mass="42320">MSEAANRSDYIHRSLHYSHELIARQSVTPEDNGCQRFLSQYLSSAGFSCKHYQVNGVSNLIARWGSGPSHFAFCGHTDVVSPGPLEEWHTDPFTPVFRDNMLFGRGAADMKSGIAAMLAATERSVHLMNPHEYSFWWLITSDEEGEALYGTSWMKKELDKQGIKLNACLIGEPTASRSSGDTIKVGRRGALSGSVVVRGKQGHVAYPGSCRNAIHTASDIIQALTCHRWGAGSADFPGTSLQITHVDTGAWVDNLVPGAARIAFNVRYDAEYSNDSLVALLTSLIKNVSPHTQIHWSRPCSPYLTKSRANDCWLQRCERAIVNTTGKYPLLSTAGGTSDGRFFDSSTQIIEVGVPNSTIHQANECVHLCDIITLEDIYTDILQGLV</sequence>
<evidence type="ECO:0000256" key="7">
    <source>
        <dbReference type="ARBA" id="ARBA00022723"/>
    </source>
</evidence>
<dbReference type="Pfam" id="PF01546">
    <property type="entry name" value="Peptidase_M20"/>
    <property type="match status" value="1"/>
</dbReference>
<keyword evidence="17" id="KW-1185">Reference proteome</keyword>
<dbReference type="GO" id="GO:0019877">
    <property type="term" value="P:diaminopimelate biosynthetic process"/>
    <property type="evidence" value="ECO:0007669"/>
    <property type="project" value="UniProtKB-KW"/>
</dbReference>
<evidence type="ECO:0000256" key="8">
    <source>
        <dbReference type="ARBA" id="ARBA00022801"/>
    </source>
</evidence>
<dbReference type="Proteomes" id="UP000304912">
    <property type="component" value="Chromosome"/>
</dbReference>
<dbReference type="GO" id="GO:0009089">
    <property type="term" value="P:lysine biosynthetic process via diaminopimelate"/>
    <property type="evidence" value="ECO:0007669"/>
    <property type="project" value="UniProtKB-UniRule"/>
</dbReference>
<dbReference type="Pfam" id="PF07687">
    <property type="entry name" value="M20_dimer"/>
    <property type="match status" value="1"/>
</dbReference>
<evidence type="ECO:0000256" key="5">
    <source>
        <dbReference type="ARBA" id="ARBA00022391"/>
    </source>
</evidence>
<dbReference type="Gene3D" id="3.30.70.360">
    <property type="match status" value="1"/>
</dbReference>
<keyword evidence="7" id="KW-0479">Metal-binding</keyword>
<dbReference type="SUPFAM" id="SSF55031">
    <property type="entry name" value="Bacterial exopeptidase dimerisation domain"/>
    <property type="match status" value="1"/>
</dbReference>
<dbReference type="InterPro" id="IPR011650">
    <property type="entry name" value="Peptidase_M20_dimer"/>
</dbReference>
<dbReference type="GO" id="GO:0009014">
    <property type="term" value="F:succinyl-diaminopimelate desuccinylase activity"/>
    <property type="evidence" value="ECO:0007669"/>
    <property type="project" value="UniProtKB-UniRule"/>
</dbReference>
<keyword evidence="10" id="KW-0220">Diaminopimelate biosynthesis</keyword>
<gene>
    <name evidence="16" type="primary">dapE</name>
    <name evidence="16" type="ORF">FBQ74_05655</name>
</gene>
<name>A0A5B7YCL0_9ALTE</name>
<evidence type="ECO:0000256" key="9">
    <source>
        <dbReference type="ARBA" id="ARBA00022833"/>
    </source>
</evidence>
<evidence type="ECO:0000256" key="11">
    <source>
        <dbReference type="ARBA" id="ARBA00023154"/>
    </source>
</evidence>
<organism evidence="16 17">
    <name type="scientific">Salinimonas iocasae</name>
    <dbReference type="NCBI Taxonomy" id="2572577"/>
    <lineage>
        <taxon>Bacteria</taxon>
        <taxon>Pseudomonadati</taxon>
        <taxon>Pseudomonadota</taxon>
        <taxon>Gammaproteobacteria</taxon>
        <taxon>Alteromonadales</taxon>
        <taxon>Alteromonadaceae</taxon>
        <taxon>Alteromonas/Salinimonas group</taxon>
        <taxon>Salinimonas</taxon>
    </lineage>
</organism>
<evidence type="ECO:0000256" key="4">
    <source>
        <dbReference type="ARBA" id="ARBA00011921"/>
    </source>
</evidence>
<dbReference type="KEGG" id="salk:FBQ74_05655"/>
<dbReference type="UniPathway" id="UPA00034">
    <property type="reaction ID" value="UER00021"/>
</dbReference>
<keyword evidence="11" id="KW-0457">Lysine biosynthesis</keyword>
<evidence type="ECO:0000256" key="3">
    <source>
        <dbReference type="ARBA" id="ARBA00011738"/>
    </source>
</evidence>
<dbReference type="InterPro" id="IPR036264">
    <property type="entry name" value="Bact_exopeptidase_dim_dom"/>
</dbReference>
<dbReference type="InterPro" id="IPR002933">
    <property type="entry name" value="Peptidase_M20"/>
</dbReference>
<dbReference type="GO" id="GO:0006526">
    <property type="term" value="P:L-arginine biosynthetic process"/>
    <property type="evidence" value="ECO:0007669"/>
    <property type="project" value="TreeGrafter"/>
</dbReference>
<evidence type="ECO:0000256" key="2">
    <source>
        <dbReference type="ARBA" id="ARBA00006746"/>
    </source>
</evidence>
<keyword evidence="9" id="KW-0862">Zinc</keyword>
<dbReference type="OrthoDB" id="9809784at2"/>
<dbReference type="SUPFAM" id="SSF53187">
    <property type="entry name" value="Zn-dependent exopeptidases"/>
    <property type="match status" value="1"/>
</dbReference>
<evidence type="ECO:0000256" key="10">
    <source>
        <dbReference type="ARBA" id="ARBA00022915"/>
    </source>
</evidence>
<comment type="subunit">
    <text evidence="3">Homodimer.</text>
</comment>
<dbReference type="RefSeq" id="WP_139755750.1">
    <property type="nucleotide sequence ID" value="NZ_CP039852.1"/>
</dbReference>
<dbReference type="PANTHER" id="PTHR43808:SF31">
    <property type="entry name" value="N-ACETYL-L-CITRULLINE DEACETYLASE"/>
    <property type="match status" value="1"/>
</dbReference>
<proteinExistence type="inferred from homology"/>